<dbReference type="EMBL" id="CACVKT020001487">
    <property type="protein sequence ID" value="CAC5368498.1"/>
    <property type="molecule type" value="Genomic_DNA"/>
</dbReference>
<dbReference type="PANTHER" id="PTHR33332">
    <property type="entry name" value="REVERSE TRANSCRIPTASE DOMAIN-CONTAINING PROTEIN"/>
    <property type="match status" value="1"/>
</dbReference>
<name>A0A6J8ALG1_MYTCO</name>
<proteinExistence type="predicted"/>
<keyword evidence="3" id="KW-1185">Reference proteome</keyword>
<gene>
    <name evidence="2" type="ORF">MCOR_8029</name>
</gene>
<sequence>MVLKYGVPQGSVLGPRLYSMFSYPVSEICKKHGMAYHCYADDTQIYQVIKSLDNWDDITERLEACLEDIKTWMCTNMLKLNQDKTELIVFAPKHKVKSLSKLQLNFDGTILSESTCVRNLGVFLDQTLSMQQQTNAITKSCFHQICNIGRIRSYITRVYPNFSVFRTPLPG</sequence>
<dbReference type="Proteomes" id="UP000507470">
    <property type="component" value="Unassembled WGS sequence"/>
</dbReference>
<evidence type="ECO:0000259" key="1">
    <source>
        <dbReference type="PROSITE" id="PS50878"/>
    </source>
</evidence>
<dbReference type="AlphaFoldDB" id="A0A6J8ALG1"/>
<feature type="domain" description="Reverse transcriptase" evidence="1">
    <location>
        <begin position="1"/>
        <end position="111"/>
    </location>
</feature>
<accession>A0A6J8ALG1</accession>
<evidence type="ECO:0000313" key="2">
    <source>
        <dbReference type="EMBL" id="CAC5368498.1"/>
    </source>
</evidence>
<evidence type="ECO:0000313" key="3">
    <source>
        <dbReference type="Proteomes" id="UP000507470"/>
    </source>
</evidence>
<dbReference type="Pfam" id="PF00078">
    <property type="entry name" value="RVT_1"/>
    <property type="match status" value="1"/>
</dbReference>
<reference evidence="2 3" key="1">
    <citation type="submission" date="2020-06" db="EMBL/GenBank/DDBJ databases">
        <authorList>
            <person name="Li R."/>
            <person name="Bekaert M."/>
        </authorList>
    </citation>
    <scope>NUCLEOTIDE SEQUENCE [LARGE SCALE GENOMIC DNA]</scope>
    <source>
        <strain evidence="3">wild</strain>
    </source>
</reference>
<dbReference type="PROSITE" id="PS50878">
    <property type="entry name" value="RT_POL"/>
    <property type="match status" value="1"/>
</dbReference>
<dbReference type="OrthoDB" id="10068796at2759"/>
<dbReference type="InterPro" id="IPR000477">
    <property type="entry name" value="RT_dom"/>
</dbReference>
<organism evidence="2 3">
    <name type="scientific">Mytilus coruscus</name>
    <name type="common">Sea mussel</name>
    <dbReference type="NCBI Taxonomy" id="42192"/>
    <lineage>
        <taxon>Eukaryota</taxon>
        <taxon>Metazoa</taxon>
        <taxon>Spiralia</taxon>
        <taxon>Lophotrochozoa</taxon>
        <taxon>Mollusca</taxon>
        <taxon>Bivalvia</taxon>
        <taxon>Autobranchia</taxon>
        <taxon>Pteriomorphia</taxon>
        <taxon>Mytilida</taxon>
        <taxon>Mytiloidea</taxon>
        <taxon>Mytilidae</taxon>
        <taxon>Mytilinae</taxon>
        <taxon>Mytilus</taxon>
    </lineage>
</organism>
<protein>
    <recommendedName>
        <fullName evidence="1">Reverse transcriptase domain-containing protein</fullName>
    </recommendedName>
</protein>